<sequence length="174" mass="20268">MEISEVKVRNEFFVSALFIESTITDYLSEKLNIKDIINSEFLGNHDKALSFNQKMDALLDSVNFSIIDKSKLSVFREIHKEFIENRNALTLEESFTSDDHNDDFLLILYPQNDYIPREEKLINACYQLIGEVSELVAENTQKPEVKMSGKKHYFNLENFKIGKFAMLFSFLFVS</sequence>
<reference evidence="1 2" key="1">
    <citation type="submission" date="2024-04" db="EMBL/GenBank/DDBJ databases">
        <title>whole genome sequencing of Lutimonas vermicola strain IMCC1616.</title>
        <authorList>
            <person name="Bae S.S."/>
        </authorList>
    </citation>
    <scope>NUCLEOTIDE SEQUENCE [LARGE SCALE GENOMIC DNA]</scope>
    <source>
        <strain evidence="1 2">IMCC1616</strain>
    </source>
</reference>
<keyword evidence="2" id="KW-1185">Reference proteome</keyword>
<gene>
    <name evidence="1" type="ORF">AABB81_07950</name>
</gene>
<accession>A0ABU9L053</accession>
<dbReference type="Proteomes" id="UP001474120">
    <property type="component" value="Unassembled WGS sequence"/>
</dbReference>
<dbReference type="EMBL" id="JBCDNA010000002">
    <property type="protein sequence ID" value="MEL4455825.1"/>
    <property type="molecule type" value="Genomic_DNA"/>
</dbReference>
<organism evidence="1 2">
    <name type="scientific">Lutimonas vermicola</name>
    <dbReference type="NCBI Taxonomy" id="414288"/>
    <lineage>
        <taxon>Bacteria</taxon>
        <taxon>Pseudomonadati</taxon>
        <taxon>Bacteroidota</taxon>
        <taxon>Flavobacteriia</taxon>
        <taxon>Flavobacteriales</taxon>
        <taxon>Flavobacteriaceae</taxon>
        <taxon>Lutimonas</taxon>
    </lineage>
</organism>
<comment type="caution">
    <text evidence="1">The sequence shown here is derived from an EMBL/GenBank/DDBJ whole genome shotgun (WGS) entry which is preliminary data.</text>
</comment>
<proteinExistence type="predicted"/>
<evidence type="ECO:0000313" key="1">
    <source>
        <dbReference type="EMBL" id="MEL4455825.1"/>
    </source>
</evidence>
<protein>
    <submittedName>
        <fullName evidence="1">Uncharacterized protein</fullName>
    </submittedName>
</protein>
<name>A0ABU9L053_9FLAO</name>
<evidence type="ECO:0000313" key="2">
    <source>
        <dbReference type="Proteomes" id="UP001474120"/>
    </source>
</evidence>
<dbReference type="RefSeq" id="WP_342159789.1">
    <property type="nucleotide sequence ID" value="NZ_JBCDNA010000002.1"/>
</dbReference>